<evidence type="ECO:0000256" key="7">
    <source>
        <dbReference type="ARBA" id="ARBA00022729"/>
    </source>
</evidence>
<keyword evidence="5" id="KW-0410">Iron transport</keyword>
<dbReference type="CDD" id="cd01347">
    <property type="entry name" value="ligand_gated_channel"/>
    <property type="match status" value="1"/>
</dbReference>
<feature type="domain" description="TonB-dependent receptor plug" evidence="19">
    <location>
        <begin position="70"/>
        <end position="169"/>
    </location>
</feature>
<dbReference type="InterPro" id="IPR012910">
    <property type="entry name" value="Plug_dom"/>
</dbReference>
<evidence type="ECO:0000256" key="8">
    <source>
        <dbReference type="ARBA" id="ARBA00023004"/>
    </source>
</evidence>
<dbReference type="PROSITE" id="PS52016">
    <property type="entry name" value="TONB_DEPENDENT_REC_3"/>
    <property type="match status" value="1"/>
</dbReference>
<evidence type="ECO:0000256" key="17">
    <source>
        <dbReference type="SAM" id="SignalP"/>
    </source>
</evidence>
<dbReference type="InterPro" id="IPR036942">
    <property type="entry name" value="Beta-barrel_TonB_sf"/>
</dbReference>
<dbReference type="Gene3D" id="2.40.170.20">
    <property type="entry name" value="TonB-dependent receptor, beta-barrel domain"/>
    <property type="match status" value="1"/>
</dbReference>
<dbReference type="RefSeq" id="WP_186903137.1">
    <property type="nucleotide sequence ID" value="NZ_JACOGD010000003.1"/>
</dbReference>
<accession>A0ABR7A355</accession>
<comment type="caution">
    <text evidence="20">The sequence shown here is derived from an EMBL/GenBank/DDBJ whole genome shotgun (WGS) entry which is preliminary data.</text>
</comment>
<keyword evidence="6 14" id="KW-0812">Transmembrane</keyword>
<evidence type="ECO:0000256" key="4">
    <source>
        <dbReference type="ARBA" id="ARBA00022452"/>
    </source>
</evidence>
<feature type="domain" description="TonB-dependent receptor-like beta-barrel" evidence="18">
    <location>
        <begin position="241"/>
        <end position="681"/>
    </location>
</feature>
<keyword evidence="3 14" id="KW-0813">Transport</keyword>
<evidence type="ECO:0000256" key="12">
    <source>
        <dbReference type="ARBA" id="ARBA00023170"/>
    </source>
</evidence>
<dbReference type="InterPro" id="IPR000531">
    <property type="entry name" value="Beta-barrel_TonB"/>
</dbReference>
<keyword evidence="7 17" id="KW-0732">Signal</keyword>
<organism evidence="20 21">
    <name type="scientific">Undibacterium curvum</name>
    <dbReference type="NCBI Taxonomy" id="2762294"/>
    <lineage>
        <taxon>Bacteria</taxon>
        <taxon>Pseudomonadati</taxon>
        <taxon>Pseudomonadota</taxon>
        <taxon>Betaproteobacteria</taxon>
        <taxon>Burkholderiales</taxon>
        <taxon>Oxalobacteraceae</taxon>
        <taxon>Undibacterium</taxon>
    </lineage>
</organism>
<evidence type="ECO:0000256" key="2">
    <source>
        <dbReference type="ARBA" id="ARBA00009810"/>
    </source>
</evidence>
<sequence>MTSTSRPAAHALFQPAFRLSLLALAIAQCHTAAYAQSSDSNLPEVVVSASKNKDGKAERSKAAGFIDAPLLDTPFSVSSWTQQQMQDLRIRQTTDAMKFDASVNDAYNAVGYAEQFSIRGFALDNASSYRKDGFAIPGDASIPLENKERVEILKGIAGFQSGFATPGGVINYVTKRPLNSALRTVTTEISERGTLYGAADLSNLSADKQFGYRINAAGERLRSYVKGANGERQFVSAAFDWHLNNNSLLQLDLDYQHKSQLSVPGFQLFNGTSLPRGVNAEMMLNDQPWAKPVDTRSSNLGLRFETRLNADWRASLAANLHDFHRDDYTAFPYGCGAANLYPGYCANGDYDVYDYRSLNESKKLTGTQALLQGKLVAGGFSHQIAAGLSTSRRRDYFGDYVYEYAGSSNLFRPVAVAITNKVPGAAYLRRTDKEWSAFLQDVMTISDAWTLHIGLRHLNMQRSQSDNAGYSNTHWVSNAALVFKPQAAVSLYTSFAQGLEHGGIAPFGTANANTMLNPARSRQLELGVKADLLRDLSLSAALFQIKKPLEYTNAANVYVQNGEAQHTGLELSAQGKLSSSLSLGASLSSLRAEQQDTGLASMDGKRVLNVPELKASIYADYAVAAVKGLNLQAAWQYSGNKAFSPDNSVIVPGYQVWNLGARYSTQIAGTATTLRFNIDNVSDKFYWRDVTQSLGGYLLPGAPRTYKVSAQFDF</sequence>
<feature type="signal peptide" evidence="17">
    <location>
        <begin position="1"/>
        <end position="35"/>
    </location>
</feature>
<keyword evidence="13 14" id="KW-0998">Cell outer membrane</keyword>
<dbReference type="Pfam" id="PF07715">
    <property type="entry name" value="Plug"/>
    <property type="match status" value="1"/>
</dbReference>
<keyword evidence="9" id="KW-0406">Ion transport</keyword>
<dbReference type="InterPro" id="IPR039426">
    <property type="entry name" value="TonB-dep_rcpt-like"/>
</dbReference>
<proteinExistence type="inferred from homology"/>
<dbReference type="NCBIfam" id="TIGR01783">
    <property type="entry name" value="TonB-siderophor"/>
    <property type="match status" value="1"/>
</dbReference>
<dbReference type="Gene3D" id="2.170.130.10">
    <property type="entry name" value="TonB-dependent receptor, plug domain"/>
    <property type="match status" value="1"/>
</dbReference>
<evidence type="ECO:0000256" key="9">
    <source>
        <dbReference type="ARBA" id="ARBA00023065"/>
    </source>
</evidence>
<evidence type="ECO:0000256" key="15">
    <source>
        <dbReference type="PROSITE-ProRule" id="PRU10144"/>
    </source>
</evidence>
<protein>
    <submittedName>
        <fullName evidence="20">TonB-dependent siderophore receptor</fullName>
    </submittedName>
</protein>
<evidence type="ECO:0000256" key="11">
    <source>
        <dbReference type="ARBA" id="ARBA00023136"/>
    </source>
</evidence>
<dbReference type="EMBL" id="JACOGD010000003">
    <property type="protein sequence ID" value="MBC3931364.1"/>
    <property type="molecule type" value="Genomic_DNA"/>
</dbReference>
<keyword evidence="10 16" id="KW-0798">TonB box</keyword>
<keyword evidence="8" id="KW-0408">Iron</keyword>
<dbReference type="InterPro" id="IPR010917">
    <property type="entry name" value="TonB_rcpt_CS"/>
</dbReference>
<dbReference type="SUPFAM" id="SSF56935">
    <property type="entry name" value="Porins"/>
    <property type="match status" value="1"/>
</dbReference>
<comment type="similarity">
    <text evidence="2 14 16">Belongs to the TonB-dependent receptor family.</text>
</comment>
<keyword evidence="11 14" id="KW-0472">Membrane</keyword>
<evidence type="ECO:0000256" key="1">
    <source>
        <dbReference type="ARBA" id="ARBA00004571"/>
    </source>
</evidence>
<evidence type="ECO:0000256" key="16">
    <source>
        <dbReference type="RuleBase" id="RU003357"/>
    </source>
</evidence>
<keyword evidence="21" id="KW-1185">Reference proteome</keyword>
<dbReference type="InterPro" id="IPR010105">
    <property type="entry name" value="TonB_sidphr_rcpt"/>
</dbReference>
<gene>
    <name evidence="20" type="ORF">H8K43_06745</name>
</gene>
<dbReference type="PANTHER" id="PTHR32552">
    <property type="entry name" value="FERRICHROME IRON RECEPTOR-RELATED"/>
    <property type="match status" value="1"/>
</dbReference>
<dbReference type="Pfam" id="PF00593">
    <property type="entry name" value="TonB_dep_Rec_b-barrel"/>
    <property type="match status" value="1"/>
</dbReference>
<feature type="short sequence motif" description="TonB C-terminal box" evidence="15">
    <location>
        <begin position="697"/>
        <end position="714"/>
    </location>
</feature>
<evidence type="ECO:0000256" key="6">
    <source>
        <dbReference type="ARBA" id="ARBA00022692"/>
    </source>
</evidence>
<dbReference type="Proteomes" id="UP000654304">
    <property type="component" value="Unassembled WGS sequence"/>
</dbReference>
<dbReference type="PROSITE" id="PS01156">
    <property type="entry name" value="TONB_DEPENDENT_REC_2"/>
    <property type="match status" value="1"/>
</dbReference>
<dbReference type="PANTHER" id="PTHR32552:SF83">
    <property type="entry name" value="BLR3904 PROTEIN"/>
    <property type="match status" value="1"/>
</dbReference>
<name>A0ABR7A355_9BURK</name>
<dbReference type="InterPro" id="IPR037066">
    <property type="entry name" value="Plug_dom_sf"/>
</dbReference>
<keyword evidence="4 14" id="KW-1134">Transmembrane beta strand</keyword>
<evidence type="ECO:0000256" key="5">
    <source>
        <dbReference type="ARBA" id="ARBA00022496"/>
    </source>
</evidence>
<evidence type="ECO:0000256" key="13">
    <source>
        <dbReference type="ARBA" id="ARBA00023237"/>
    </source>
</evidence>
<comment type="subcellular location">
    <subcellularLocation>
        <location evidence="1 14">Cell outer membrane</location>
        <topology evidence="1 14">Multi-pass membrane protein</topology>
    </subcellularLocation>
</comment>
<keyword evidence="12 20" id="KW-0675">Receptor</keyword>
<evidence type="ECO:0000256" key="14">
    <source>
        <dbReference type="PROSITE-ProRule" id="PRU01360"/>
    </source>
</evidence>
<evidence type="ECO:0000259" key="19">
    <source>
        <dbReference type="Pfam" id="PF07715"/>
    </source>
</evidence>
<evidence type="ECO:0000259" key="18">
    <source>
        <dbReference type="Pfam" id="PF00593"/>
    </source>
</evidence>
<reference evidence="20 21" key="1">
    <citation type="submission" date="2020-08" db="EMBL/GenBank/DDBJ databases">
        <title>Novel species isolated from subtropical streams in China.</title>
        <authorList>
            <person name="Lu H."/>
        </authorList>
    </citation>
    <scope>NUCLEOTIDE SEQUENCE [LARGE SCALE GENOMIC DNA]</scope>
    <source>
        <strain evidence="20 21">CY22W</strain>
    </source>
</reference>
<evidence type="ECO:0000313" key="21">
    <source>
        <dbReference type="Proteomes" id="UP000654304"/>
    </source>
</evidence>
<feature type="chain" id="PRO_5046660554" evidence="17">
    <location>
        <begin position="36"/>
        <end position="714"/>
    </location>
</feature>
<evidence type="ECO:0000313" key="20">
    <source>
        <dbReference type="EMBL" id="MBC3931364.1"/>
    </source>
</evidence>
<evidence type="ECO:0000256" key="10">
    <source>
        <dbReference type="ARBA" id="ARBA00023077"/>
    </source>
</evidence>
<evidence type="ECO:0000256" key="3">
    <source>
        <dbReference type="ARBA" id="ARBA00022448"/>
    </source>
</evidence>